<name>A0ABT3CZN6_9BACT</name>
<feature type="domain" description="MobA/VirD2-like nuclease" evidence="2">
    <location>
        <begin position="21"/>
        <end position="142"/>
    </location>
</feature>
<sequence>MIAKVKVGTNFTKLMKYLVHEREYKNLGDNMGDIEVEDQIEAFKCVSDQNKRLKNKVFHGSLSLPIDESLTSQQWRECADIFMSDMGFSNAPYSIIRHFDKEYEHIHICASRVDYDGNTISDSKSYTRAMESVRRIERLYSLGEVKFEKKDKTNNQKTAQEIHAERRGQKLIKTKIKDAIHASIKQGSGKKLETFVSSVFDQLRKQGIKVVRHKHKNGNVYGLSFEMDGKVFKSSKLGKKYQLKPLFQTMNVAFKRHLLTIEKQQHKKTFNKPNIGLTKSVNQLSNHLKQQSYEAELEEDEITGNRRKRDLGM</sequence>
<dbReference type="RefSeq" id="WP_264140078.1">
    <property type="nucleotide sequence ID" value="NZ_JAOYOD010000001.1"/>
</dbReference>
<dbReference type="Pfam" id="PF03432">
    <property type="entry name" value="Relaxase"/>
    <property type="match status" value="1"/>
</dbReference>
<dbReference type="InterPro" id="IPR005094">
    <property type="entry name" value="Endonuclease_MobA/VirD2"/>
</dbReference>
<protein>
    <submittedName>
        <fullName evidence="3">Relaxase/mobilization nuclease domain-containing protein</fullName>
    </submittedName>
</protein>
<keyword evidence="4" id="KW-1185">Reference proteome</keyword>
<gene>
    <name evidence="3" type="ORF">N7U62_20990</name>
</gene>
<proteinExistence type="predicted"/>
<evidence type="ECO:0000256" key="1">
    <source>
        <dbReference type="SAM" id="MobiDB-lite"/>
    </source>
</evidence>
<evidence type="ECO:0000259" key="2">
    <source>
        <dbReference type="Pfam" id="PF03432"/>
    </source>
</evidence>
<dbReference type="EMBL" id="JAOYOD010000001">
    <property type="protein sequence ID" value="MCV9389155.1"/>
    <property type="molecule type" value="Genomic_DNA"/>
</dbReference>
<evidence type="ECO:0000313" key="4">
    <source>
        <dbReference type="Proteomes" id="UP001300692"/>
    </source>
</evidence>
<comment type="caution">
    <text evidence="3">The sequence shown here is derived from an EMBL/GenBank/DDBJ whole genome shotgun (WGS) entry which is preliminary data.</text>
</comment>
<dbReference type="Proteomes" id="UP001300692">
    <property type="component" value="Unassembled WGS sequence"/>
</dbReference>
<organism evidence="3 4">
    <name type="scientific">Reichenbachiella ulvae</name>
    <dbReference type="NCBI Taxonomy" id="2980104"/>
    <lineage>
        <taxon>Bacteria</taxon>
        <taxon>Pseudomonadati</taxon>
        <taxon>Bacteroidota</taxon>
        <taxon>Cytophagia</taxon>
        <taxon>Cytophagales</taxon>
        <taxon>Reichenbachiellaceae</taxon>
        <taxon>Reichenbachiella</taxon>
    </lineage>
</organism>
<evidence type="ECO:0000313" key="3">
    <source>
        <dbReference type="EMBL" id="MCV9389155.1"/>
    </source>
</evidence>
<accession>A0ABT3CZN6</accession>
<feature type="region of interest" description="Disordered" evidence="1">
    <location>
        <begin position="291"/>
        <end position="313"/>
    </location>
</feature>
<reference evidence="3 4" key="1">
    <citation type="submission" date="2022-10" db="EMBL/GenBank/DDBJ databases">
        <title>Comparative genomics and taxonomic characterization of three novel marine species of genus Reichenbachiella exhibiting antioxidant and polysaccharide degradation activities.</title>
        <authorList>
            <person name="Muhammad N."/>
            <person name="Lee Y.-J."/>
            <person name="Ko J."/>
            <person name="Kim S.-G."/>
        </authorList>
    </citation>
    <scope>NUCLEOTIDE SEQUENCE [LARGE SCALE GENOMIC DNA]</scope>
    <source>
        <strain evidence="3 4">ABR2-5</strain>
    </source>
</reference>